<evidence type="ECO:0000313" key="11">
    <source>
        <dbReference type="Proteomes" id="UP000467700"/>
    </source>
</evidence>
<dbReference type="InterPro" id="IPR047146">
    <property type="entry name" value="Cyt_P450_E_CYP52_fungi"/>
</dbReference>
<dbReference type="PRINTS" id="PR00463">
    <property type="entry name" value="EP450I"/>
</dbReference>
<evidence type="ECO:0000256" key="5">
    <source>
        <dbReference type="ARBA" id="ARBA00023002"/>
    </source>
</evidence>
<dbReference type="EMBL" id="CACVBS010000075">
    <property type="protein sequence ID" value="CAA7269187.1"/>
    <property type="molecule type" value="Genomic_DNA"/>
</dbReference>
<keyword evidence="6 8" id="KW-0408">Iron</keyword>
<keyword evidence="11" id="KW-1185">Reference proteome</keyword>
<comment type="cofactor">
    <cofactor evidence="1 8">
        <name>heme</name>
        <dbReference type="ChEBI" id="CHEBI:30413"/>
    </cofactor>
</comment>
<organism evidence="10 11">
    <name type="scientific">Cyclocybe aegerita</name>
    <name type="common">Black poplar mushroom</name>
    <name type="synonym">Agrocybe aegerita</name>
    <dbReference type="NCBI Taxonomy" id="1973307"/>
    <lineage>
        <taxon>Eukaryota</taxon>
        <taxon>Fungi</taxon>
        <taxon>Dikarya</taxon>
        <taxon>Basidiomycota</taxon>
        <taxon>Agaricomycotina</taxon>
        <taxon>Agaricomycetes</taxon>
        <taxon>Agaricomycetidae</taxon>
        <taxon>Agaricales</taxon>
        <taxon>Agaricineae</taxon>
        <taxon>Bolbitiaceae</taxon>
        <taxon>Cyclocybe</taxon>
    </lineage>
</organism>
<dbReference type="PROSITE" id="PS00086">
    <property type="entry name" value="CYTOCHROME_P450"/>
    <property type="match status" value="1"/>
</dbReference>
<keyword evidence="5 9" id="KW-0560">Oxidoreductase</keyword>
<dbReference type="GO" id="GO:0016705">
    <property type="term" value="F:oxidoreductase activity, acting on paired donors, with incorporation or reduction of molecular oxygen"/>
    <property type="evidence" value="ECO:0007669"/>
    <property type="project" value="InterPro"/>
</dbReference>
<dbReference type="GO" id="GO:0004497">
    <property type="term" value="F:monooxygenase activity"/>
    <property type="evidence" value="ECO:0007669"/>
    <property type="project" value="UniProtKB-KW"/>
</dbReference>
<gene>
    <name evidence="10" type="ORF">AAE3_LOCUS11377</name>
</gene>
<dbReference type="Proteomes" id="UP000467700">
    <property type="component" value="Unassembled WGS sequence"/>
</dbReference>
<dbReference type="CDD" id="cd11063">
    <property type="entry name" value="CYP52"/>
    <property type="match status" value="1"/>
</dbReference>
<name>A0A8S0WRT7_CYCAE</name>
<evidence type="ECO:0000313" key="10">
    <source>
        <dbReference type="EMBL" id="CAA7269187.1"/>
    </source>
</evidence>
<evidence type="ECO:0000256" key="6">
    <source>
        <dbReference type="ARBA" id="ARBA00023004"/>
    </source>
</evidence>
<comment type="caution">
    <text evidence="10">The sequence shown here is derived from an EMBL/GenBank/DDBJ whole genome shotgun (WGS) entry which is preliminary data.</text>
</comment>
<dbReference type="GO" id="GO:0020037">
    <property type="term" value="F:heme binding"/>
    <property type="evidence" value="ECO:0007669"/>
    <property type="project" value="InterPro"/>
</dbReference>
<feature type="binding site" description="axial binding residue" evidence="8">
    <location>
        <position position="512"/>
    </location>
    <ligand>
        <name>heme</name>
        <dbReference type="ChEBI" id="CHEBI:30413"/>
    </ligand>
    <ligandPart>
        <name>Fe</name>
        <dbReference type="ChEBI" id="CHEBI:18248"/>
    </ligandPart>
</feature>
<dbReference type="PRINTS" id="PR00385">
    <property type="entry name" value="P450"/>
</dbReference>
<evidence type="ECO:0000256" key="1">
    <source>
        <dbReference type="ARBA" id="ARBA00001971"/>
    </source>
</evidence>
<evidence type="ECO:0000256" key="8">
    <source>
        <dbReference type="PIRSR" id="PIRSR602401-1"/>
    </source>
</evidence>
<accession>A0A8S0WRT7</accession>
<dbReference type="InterPro" id="IPR036396">
    <property type="entry name" value="Cyt_P450_sf"/>
</dbReference>
<dbReference type="GO" id="GO:0005506">
    <property type="term" value="F:iron ion binding"/>
    <property type="evidence" value="ECO:0007669"/>
    <property type="project" value="InterPro"/>
</dbReference>
<evidence type="ECO:0000256" key="3">
    <source>
        <dbReference type="ARBA" id="ARBA00022617"/>
    </source>
</evidence>
<dbReference type="AlphaFoldDB" id="A0A8S0WRT7"/>
<comment type="similarity">
    <text evidence="2 9">Belongs to the cytochrome P450 family.</text>
</comment>
<dbReference type="InterPro" id="IPR001128">
    <property type="entry name" value="Cyt_P450"/>
</dbReference>
<keyword evidence="3 8" id="KW-0349">Heme</keyword>
<keyword evidence="4 8" id="KW-0479">Metal-binding</keyword>
<keyword evidence="7 9" id="KW-0503">Monooxygenase</keyword>
<dbReference type="Pfam" id="PF00067">
    <property type="entry name" value="p450"/>
    <property type="match status" value="1"/>
</dbReference>
<protein>
    <recommendedName>
        <fullName evidence="12">Cytochrome P450</fullName>
    </recommendedName>
</protein>
<dbReference type="PANTHER" id="PTHR24287">
    <property type="entry name" value="P450, PUTATIVE (EUROFUNG)-RELATED"/>
    <property type="match status" value="1"/>
</dbReference>
<evidence type="ECO:0008006" key="12">
    <source>
        <dbReference type="Google" id="ProtNLM"/>
    </source>
</evidence>
<evidence type="ECO:0000256" key="9">
    <source>
        <dbReference type="RuleBase" id="RU000461"/>
    </source>
</evidence>
<dbReference type="PANTHER" id="PTHR24287:SF1">
    <property type="entry name" value="P450, PUTATIVE (EUROFUNG)-RELATED"/>
    <property type="match status" value="1"/>
</dbReference>
<dbReference type="InterPro" id="IPR002401">
    <property type="entry name" value="Cyt_P450_E_grp-I"/>
</dbReference>
<proteinExistence type="inferred from homology"/>
<evidence type="ECO:0000256" key="7">
    <source>
        <dbReference type="ARBA" id="ARBA00023033"/>
    </source>
</evidence>
<reference evidence="10 11" key="1">
    <citation type="submission" date="2020-01" db="EMBL/GenBank/DDBJ databases">
        <authorList>
            <person name="Gupta K D."/>
        </authorList>
    </citation>
    <scope>NUCLEOTIDE SEQUENCE [LARGE SCALE GENOMIC DNA]</scope>
</reference>
<dbReference type="SUPFAM" id="SSF48264">
    <property type="entry name" value="Cytochrome P450"/>
    <property type="match status" value="1"/>
</dbReference>
<dbReference type="OrthoDB" id="1470350at2759"/>
<evidence type="ECO:0000256" key="2">
    <source>
        <dbReference type="ARBA" id="ARBA00010617"/>
    </source>
</evidence>
<dbReference type="InterPro" id="IPR017972">
    <property type="entry name" value="Cyt_P450_CS"/>
</dbReference>
<sequence>MQLSPGVRYLLRHTHPLIAPSVVVYLTIKALDSFGITECPTWALVIATVLAKPLLLVFQAKHANRKNERLAVAQGAVLPPLVKDSPWTIIAKAQKSIESGYPADNLFEWTQEYGNSYRFNLFTAKFFVTLEPDHVKAILATQFDSFVKGPMFLSQMDTLLGSGVFNADGEMWKFHRAMTRPFFTRERISDFEIYERNCDTSLSQARVRLTEGYPVEFQDLVSRFTLDSATEFLFGESVGSLCAGIAYPPSAAHKTPASFYNHPSRVFAEAFTVGQETVAKRFAFGNEWQLAEFFGDKIRPFRNVMDNFTRPLMKAALEKRERELREKGEIDEKKDEESNLLAHLVKHTQDEKILQDELVNLLVAGRDTTMSLLTFSMYMLTQHPDIERRLREEIFEKVGPRGVPTYQSMRDMKYVRAFLNEVLRLYPPVPVDSRTTVNNVVLPSKKYGQDPLFVSKGTTSIYSVLYMHRRTDLWGPDALTFDPDRFLDERLHKYLTPNPFIFCPFNAGPRICLGQQFAYHEATFYLVRLLQNFTNFTLDEAANIKPPEHWKLGDSLVREEKIHPMAHLTMYVKGGLWVHMKELNSSEA</sequence>
<dbReference type="Gene3D" id="1.10.630.10">
    <property type="entry name" value="Cytochrome P450"/>
    <property type="match status" value="1"/>
</dbReference>
<evidence type="ECO:0000256" key="4">
    <source>
        <dbReference type="ARBA" id="ARBA00022723"/>
    </source>
</evidence>